<dbReference type="EMBL" id="JACJID010000002">
    <property type="protein sequence ID" value="MBA8925915.1"/>
    <property type="molecule type" value="Genomic_DNA"/>
</dbReference>
<proteinExistence type="predicted"/>
<protein>
    <submittedName>
        <fullName evidence="1">Uncharacterized protein</fullName>
    </submittedName>
</protein>
<dbReference type="Proteomes" id="UP000517916">
    <property type="component" value="Unassembled WGS sequence"/>
</dbReference>
<sequence length="96" mass="9502">MPTVPAGQIGAHNLTLTANTVTEVDFADDVDTVEVLSDGTAPVYVTVDGSSPTVGGANCYLLPAAIGAKELHPPTAGGTVVKLISAGTPTVSVAKV</sequence>
<gene>
    <name evidence="1" type="ORF">BC739_003114</name>
</gene>
<dbReference type="RefSeq" id="WP_182837534.1">
    <property type="nucleotide sequence ID" value="NZ_BAAABQ010000059.1"/>
</dbReference>
<evidence type="ECO:0000313" key="2">
    <source>
        <dbReference type="Proteomes" id="UP000517916"/>
    </source>
</evidence>
<name>A0ABR6BGB8_9PSEU</name>
<keyword evidence="2" id="KW-1185">Reference proteome</keyword>
<comment type="caution">
    <text evidence="1">The sequence shown here is derived from an EMBL/GenBank/DDBJ whole genome shotgun (WGS) entry which is preliminary data.</text>
</comment>
<organism evidence="1 2">
    <name type="scientific">Kutzneria viridogrisea</name>
    <dbReference type="NCBI Taxonomy" id="47990"/>
    <lineage>
        <taxon>Bacteria</taxon>
        <taxon>Bacillati</taxon>
        <taxon>Actinomycetota</taxon>
        <taxon>Actinomycetes</taxon>
        <taxon>Pseudonocardiales</taxon>
        <taxon>Pseudonocardiaceae</taxon>
        <taxon>Kutzneria</taxon>
    </lineage>
</organism>
<reference evidence="1 2" key="1">
    <citation type="submission" date="2020-08" db="EMBL/GenBank/DDBJ databases">
        <title>Genomic Encyclopedia of Archaeal and Bacterial Type Strains, Phase II (KMG-II): from individual species to whole genera.</title>
        <authorList>
            <person name="Goeker M."/>
        </authorList>
    </citation>
    <scope>NUCLEOTIDE SEQUENCE [LARGE SCALE GENOMIC DNA]</scope>
    <source>
        <strain evidence="1 2">DSM 43850</strain>
    </source>
</reference>
<accession>A0ABR6BGB8</accession>
<evidence type="ECO:0000313" key="1">
    <source>
        <dbReference type="EMBL" id="MBA8925915.1"/>
    </source>
</evidence>